<name>A0A1M6TIM1_9FIRM</name>
<dbReference type="Proteomes" id="UP000184082">
    <property type="component" value="Unassembled WGS sequence"/>
</dbReference>
<organism evidence="1 2">
    <name type="scientific">Caminicella sporogenes DSM 14501</name>
    <dbReference type="NCBI Taxonomy" id="1121266"/>
    <lineage>
        <taxon>Bacteria</taxon>
        <taxon>Bacillati</taxon>
        <taxon>Bacillota</taxon>
        <taxon>Clostridia</taxon>
        <taxon>Peptostreptococcales</taxon>
        <taxon>Caminicellaceae</taxon>
        <taxon>Caminicella</taxon>
    </lineage>
</organism>
<dbReference type="RefSeq" id="WP_072968748.1">
    <property type="nucleotide sequence ID" value="NZ_FRAJ01000027.1"/>
</dbReference>
<protein>
    <submittedName>
        <fullName evidence="1">Outer membrane lipoprotein-sorting protein</fullName>
    </submittedName>
</protein>
<reference evidence="1 2" key="1">
    <citation type="submission" date="2016-11" db="EMBL/GenBank/DDBJ databases">
        <authorList>
            <person name="Jaros S."/>
            <person name="Januszkiewicz K."/>
            <person name="Wedrychowicz H."/>
        </authorList>
    </citation>
    <scope>NUCLEOTIDE SEQUENCE [LARGE SCALE GENOMIC DNA]</scope>
    <source>
        <strain evidence="1 2">DSM 14501</strain>
    </source>
</reference>
<keyword evidence="1" id="KW-0449">Lipoprotein</keyword>
<proteinExistence type="predicted"/>
<dbReference type="PROSITE" id="PS51257">
    <property type="entry name" value="PROKAR_LIPOPROTEIN"/>
    <property type="match status" value="1"/>
</dbReference>
<dbReference type="AlphaFoldDB" id="A0A1M6TIM1"/>
<evidence type="ECO:0000313" key="1">
    <source>
        <dbReference type="EMBL" id="SHK56777.1"/>
    </source>
</evidence>
<dbReference type="EMBL" id="FRAJ01000027">
    <property type="protein sequence ID" value="SHK56777.1"/>
    <property type="molecule type" value="Genomic_DNA"/>
</dbReference>
<sequence length="240" mass="27562">MKKYFTLFLLVIVIVLSAVGCGSKDESQNSSFQDKTNKPVEIETIENNDNSTAVQNEEEIQINFPDDFSFELISGVGGNKTSIKYWKQNGSYRMEVLDSVTKKTIVMINSEKDNAFYQYLPDENIATKTTRQDGMGMDNMWLFTIEELTLDNEFLKELKANGDFKEVTYNGQDVYYFEKKVPGLNSVTRMWISKEYGLIIKMEQETEGNIVMSHEIKNLRKGPFDELLFTIPEGVTVQEL</sequence>
<gene>
    <name evidence="1" type="ORF">SAMN02745883_02364</name>
</gene>
<dbReference type="Gene3D" id="2.50.20.10">
    <property type="entry name" value="Lipoprotein localisation LolA/LolB/LppX"/>
    <property type="match status" value="1"/>
</dbReference>
<evidence type="ECO:0000313" key="2">
    <source>
        <dbReference type="Proteomes" id="UP000184082"/>
    </source>
</evidence>
<keyword evidence="2" id="KW-1185">Reference proteome</keyword>
<dbReference type="STRING" id="1121266.SAMN02745883_02364"/>
<accession>A0A1M6TIM1</accession>